<dbReference type="EMBL" id="CP017707">
    <property type="protein sequence ID" value="AOZ52038.1"/>
    <property type="molecule type" value="Genomic_DNA"/>
</dbReference>
<protein>
    <submittedName>
        <fullName evidence="1">Uncharacterized protein</fullName>
    </submittedName>
</protein>
<sequence>MDKALNRYAGGFALSACVAILFNTALAWLKDSLPALNGWMASLTGHHWTTHGLFDLAVFFLLGLAFSRAGAADRLGGDVPMKLLAGCTVAAGLGLLLWFLFV</sequence>
<name>A0A1D9LL50_9NEIS</name>
<reference evidence="1 2" key="1">
    <citation type="submission" date="2016-10" db="EMBL/GenBank/DDBJ databases">
        <title>Chromobacterium muskegensis sp. nov., an insecticidal bacterium isolated from Sphagnum bogs.</title>
        <authorList>
            <person name="Sparks M.E."/>
            <person name="Blackburn M.B."/>
            <person name="Gundersen-Rindal D.E."/>
            <person name="Mitchell A."/>
            <person name="Farrar R."/>
            <person name="Kuhar D."/>
        </authorList>
    </citation>
    <scope>NUCLEOTIDE SEQUENCE [LARGE SCALE GENOMIC DNA]</scope>
    <source>
        <strain evidence="1 2">21-1</strain>
    </source>
</reference>
<dbReference type="GeneID" id="68843477"/>
<evidence type="ECO:0000313" key="2">
    <source>
        <dbReference type="Proteomes" id="UP000178776"/>
    </source>
</evidence>
<organism evidence="1 2">
    <name type="scientific">Chromobacterium vaccinii</name>
    <dbReference type="NCBI Taxonomy" id="1108595"/>
    <lineage>
        <taxon>Bacteria</taxon>
        <taxon>Pseudomonadati</taxon>
        <taxon>Pseudomonadota</taxon>
        <taxon>Betaproteobacteria</taxon>
        <taxon>Neisseriales</taxon>
        <taxon>Chromobacteriaceae</taxon>
        <taxon>Chromobacterium</taxon>
    </lineage>
</organism>
<gene>
    <name evidence="1" type="ORF">BKX93_19940</name>
</gene>
<dbReference type="Proteomes" id="UP000178776">
    <property type="component" value="Chromosome"/>
</dbReference>
<dbReference type="AlphaFoldDB" id="A0A1D9LL50"/>
<evidence type="ECO:0000313" key="1">
    <source>
        <dbReference type="EMBL" id="AOZ52038.1"/>
    </source>
</evidence>
<dbReference type="KEGG" id="cvc:BKX93_19940"/>
<dbReference type="RefSeq" id="WP_052717586.1">
    <property type="nucleotide sequence ID" value="NZ_CP017707.1"/>
</dbReference>
<proteinExistence type="predicted"/>
<dbReference type="STRING" id="1108595.BKX93_19940"/>
<accession>A0A1D9LL50</accession>